<gene>
    <name evidence="6" type="ORF">SAMN05660649_04515</name>
</gene>
<dbReference type="SUPFAM" id="SSF46785">
    <property type="entry name" value="Winged helix' DNA-binding domain"/>
    <property type="match status" value="1"/>
</dbReference>
<dbReference type="GO" id="GO:0045892">
    <property type="term" value="P:negative regulation of DNA-templated transcription"/>
    <property type="evidence" value="ECO:0007669"/>
    <property type="project" value="TreeGrafter"/>
</dbReference>
<dbReference type="InterPro" id="IPR036390">
    <property type="entry name" value="WH_DNA-bd_sf"/>
</dbReference>
<dbReference type="InterPro" id="IPR036388">
    <property type="entry name" value="WH-like_DNA-bd_sf"/>
</dbReference>
<keyword evidence="1" id="KW-0805">Transcription regulation</keyword>
<dbReference type="EMBL" id="FOOX01000022">
    <property type="protein sequence ID" value="SFH27175.1"/>
    <property type="molecule type" value="Genomic_DNA"/>
</dbReference>
<dbReference type="GO" id="GO:0003677">
    <property type="term" value="F:DNA binding"/>
    <property type="evidence" value="ECO:0007669"/>
    <property type="project" value="UniProtKB-KW"/>
</dbReference>
<dbReference type="PROSITE" id="PS51077">
    <property type="entry name" value="HTH_ICLR"/>
    <property type="match status" value="1"/>
</dbReference>
<keyword evidence="3" id="KW-0804">Transcription</keyword>
<dbReference type="Proteomes" id="UP000199337">
    <property type="component" value="Unassembled WGS sequence"/>
</dbReference>
<dbReference type="Gene3D" id="1.10.10.10">
    <property type="entry name" value="Winged helix-like DNA-binding domain superfamily/Winged helix DNA-binding domain"/>
    <property type="match status" value="1"/>
</dbReference>
<evidence type="ECO:0000256" key="2">
    <source>
        <dbReference type="ARBA" id="ARBA00023125"/>
    </source>
</evidence>
<dbReference type="Pfam" id="PF09339">
    <property type="entry name" value="HTH_IclR"/>
    <property type="match status" value="1"/>
</dbReference>
<dbReference type="SUPFAM" id="SSF55781">
    <property type="entry name" value="GAF domain-like"/>
    <property type="match status" value="1"/>
</dbReference>
<dbReference type="STRING" id="341036.SAMN05660649_04515"/>
<dbReference type="InterPro" id="IPR005471">
    <property type="entry name" value="Tscrpt_reg_IclR_N"/>
</dbReference>
<keyword evidence="7" id="KW-1185">Reference proteome</keyword>
<evidence type="ECO:0000259" key="4">
    <source>
        <dbReference type="PROSITE" id="PS51077"/>
    </source>
</evidence>
<dbReference type="InterPro" id="IPR014757">
    <property type="entry name" value="Tscrpt_reg_IclR_C"/>
</dbReference>
<dbReference type="InterPro" id="IPR029016">
    <property type="entry name" value="GAF-like_dom_sf"/>
</dbReference>
<dbReference type="PROSITE" id="PS51078">
    <property type="entry name" value="ICLR_ED"/>
    <property type="match status" value="1"/>
</dbReference>
<reference evidence="7" key="1">
    <citation type="submission" date="2016-10" db="EMBL/GenBank/DDBJ databases">
        <authorList>
            <person name="Varghese N."/>
            <person name="Submissions S."/>
        </authorList>
    </citation>
    <scope>NUCLEOTIDE SEQUENCE [LARGE SCALE GENOMIC DNA]</scope>
    <source>
        <strain evidence="7">DSM 17038</strain>
    </source>
</reference>
<evidence type="ECO:0000313" key="6">
    <source>
        <dbReference type="EMBL" id="SFH27175.1"/>
    </source>
</evidence>
<evidence type="ECO:0000313" key="7">
    <source>
        <dbReference type="Proteomes" id="UP000199337"/>
    </source>
</evidence>
<accession>A0A1I2YNE9</accession>
<evidence type="ECO:0000256" key="3">
    <source>
        <dbReference type="ARBA" id="ARBA00023163"/>
    </source>
</evidence>
<dbReference type="PANTHER" id="PTHR30136">
    <property type="entry name" value="HELIX-TURN-HELIX TRANSCRIPTIONAL REGULATOR, ICLR FAMILY"/>
    <property type="match status" value="1"/>
</dbReference>
<dbReference type="Gene3D" id="3.30.450.40">
    <property type="match status" value="1"/>
</dbReference>
<feature type="domain" description="HTH iclR-type" evidence="4">
    <location>
        <begin position="1"/>
        <end position="59"/>
    </location>
</feature>
<dbReference type="AlphaFoldDB" id="A0A1I2YNE9"/>
<evidence type="ECO:0000259" key="5">
    <source>
        <dbReference type="PROSITE" id="PS51078"/>
    </source>
</evidence>
<dbReference type="SMART" id="SM00346">
    <property type="entry name" value="HTH_ICLR"/>
    <property type="match status" value="1"/>
</dbReference>
<evidence type="ECO:0000256" key="1">
    <source>
        <dbReference type="ARBA" id="ARBA00023015"/>
    </source>
</evidence>
<feature type="domain" description="IclR-ED" evidence="5">
    <location>
        <begin position="60"/>
        <end position="243"/>
    </location>
</feature>
<name>A0A1I2YNE9_9FIRM</name>
<dbReference type="PANTHER" id="PTHR30136:SF24">
    <property type="entry name" value="HTH-TYPE TRANSCRIPTIONAL REPRESSOR ALLR"/>
    <property type="match status" value="1"/>
</dbReference>
<organism evidence="6 7">
    <name type="scientific">Desulfotruncus arcticus DSM 17038</name>
    <dbReference type="NCBI Taxonomy" id="1121424"/>
    <lineage>
        <taxon>Bacteria</taxon>
        <taxon>Bacillati</taxon>
        <taxon>Bacillota</taxon>
        <taxon>Clostridia</taxon>
        <taxon>Eubacteriales</taxon>
        <taxon>Desulfallaceae</taxon>
        <taxon>Desulfotruncus</taxon>
    </lineage>
</organism>
<dbReference type="Pfam" id="PF01614">
    <property type="entry name" value="IclR_C"/>
    <property type="match status" value="1"/>
</dbReference>
<dbReference type="GO" id="GO:0003700">
    <property type="term" value="F:DNA-binding transcription factor activity"/>
    <property type="evidence" value="ECO:0007669"/>
    <property type="project" value="TreeGrafter"/>
</dbReference>
<dbReference type="InterPro" id="IPR050707">
    <property type="entry name" value="HTH_MetabolicPath_Reg"/>
</dbReference>
<sequence>MVIILKSLVPEGNKKEWGASEIARRSGLPVGTVHRILLDLKKYGMVIQNDNNKKFRLGLLIMELGLIARSNMSIMESARPILKQLMEKSMETTHLTVRDGYEGVLIDKIDTVHELRFVQAIGKRTLLTQGALKKAMLAYLPEDEISCVLDQIEQILGAMGKSINRKSIIAELSQIRENGYAFSFGEVNPGTVAIGSPVFDYKGRVVASIGIMGPENRFSQDEIPFKIKIVKKAAVDLVRSIGGYIRSQES</sequence>
<keyword evidence="2" id="KW-0238">DNA-binding</keyword>
<proteinExistence type="predicted"/>
<protein>
    <submittedName>
        <fullName evidence="6">Transcriptional regulator, IclR family</fullName>
    </submittedName>
</protein>